<evidence type="ECO:0000256" key="1">
    <source>
        <dbReference type="ARBA" id="ARBA00006475"/>
    </source>
</evidence>
<dbReference type="PANTHER" id="PTHR12289">
    <property type="entry name" value="METAXIN RELATED"/>
    <property type="match status" value="1"/>
</dbReference>
<dbReference type="SFLD" id="SFLDG01200">
    <property type="entry name" value="SUF1.1"/>
    <property type="match status" value="1"/>
</dbReference>
<dbReference type="OrthoDB" id="5809458at2759"/>
<protein>
    <recommendedName>
        <fullName evidence="6">Glutathione S-transferase protein</fullName>
    </recommendedName>
</protein>
<dbReference type="Pfam" id="PF17171">
    <property type="entry name" value="GST_C_6"/>
    <property type="match status" value="1"/>
</dbReference>
<dbReference type="CDD" id="cd03193">
    <property type="entry name" value="GST_C_Metaxin"/>
    <property type="match status" value="1"/>
</dbReference>
<evidence type="ECO:0008006" key="6">
    <source>
        <dbReference type="Google" id="ProtNLM"/>
    </source>
</evidence>
<dbReference type="PANTHER" id="PTHR12289:SF32">
    <property type="entry name" value="GST_C_6 DOMAIN-CONTAINING PROTEIN"/>
    <property type="match status" value="1"/>
</dbReference>
<dbReference type="Proteomes" id="UP000053660">
    <property type="component" value="Unassembled WGS sequence"/>
</dbReference>
<accession>A0A0B1SBN7</accession>
<sequence length="278" mass="31858">MVCLTCFVVWGTIAFIVYKLFFYARKGKREVQKADWKKDTVYLYQFPRSKTLPNMSPFCLKIETFLKVNKIPYEMCPLVMGRSEYGMLPFVELNGEQIADSQIIISRLSKHFDVKPLSSPKEEAIARAVERMADIHTFLVQYEFKAVENNNDFYAMAVRDLGCPQALVPILTPIIAFFLRAKAAKRIAAGVGKMSSENYKELLRKDYDSFQALLGEQKFFFGDEITATDCTVFGQLATTLYLPSDSYAKDLLKERYPTLVDYCNRIRDTVFGKGFTSN</sequence>
<keyword evidence="5" id="KW-1185">Reference proteome</keyword>
<dbReference type="InterPro" id="IPR012336">
    <property type="entry name" value="Thioredoxin-like_fold"/>
</dbReference>
<organism evidence="4 5">
    <name type="scientific">Oesophagostomum dentatum</name>
    <name type="common">Nodular worm</name>
    <dbReference type="NCBI Taxonomy" id="61180"/>
    <lineage>
        <taxon>Eukaryota</taxon>
        <taxon>Metazoa</taxon>
        <taxon>Ecdysozoa</taxon>
        <taxon>Nematoda</taxon>
        <taxon>Chromadorea</taxon>
        <taxon>Rhabditida</taxon>
        <taxon>Rhabditina</taxon>
        <taxon>Rhabditomorpha</taxon>
        <taxon>Strongyloidea</taxon>
        <taxon>Strongylidae</taxon>
        <taxon>Oesophagostomum</taxon>
    </lineage>
</organism>
<dbReference type="Gene3D" id="1.20.1050.10">
    <property type="match status" value="1"/>
</dbReference>
<gene>
    <name evidence="4" type="ORF">OESDEN_19703</name>
</gene>
<evidence type="ECO:0000259" key="3">
    <source>
        <dbReference type="Pfam" id="PF17172"/>
    </source>
</evidence>
<dbReference type="SFLD" id="SFLDG01180">
    <property type="entry name" value="SUF1"/>
    <property type="match status" value="1"/>
</dbReference>
<dbReference type="GO" id="GO:0005737">
    <property type="term" value="C:cytoplasm"/>
    <property type="evidence" value="ECO:0007669"/>
    <property type="project" value="TreeGrafter"/>
</dbReference>
<name>A0A0B1SBN7_OESDE</name>
<feature type="domain" description="Thioredoxin-like fold" evidence="3">
    <location>
        <begin position="57"/>
        <end position="141"/>
    </location>
</feature>
<dbReference type="Pfam" id="PF17172">
    <property type="entry name" value="GST_N_4"/>
    <property type="match status" value="1"/>
</dbReference>
<dbReference type="SUPFAM" id="SSF52833">
    <property type="entry name" value="Thioredoxin-like"/>
    <property type="match status" value="1"/>
</dbReference>
<dbReference type="InterPro" id="IPR040079">
    <property type="entry name" value="Glutathione_S-Trfase"/>
</dbReference>
<dbReference type="InterPro" id="IPR026928">
    <property type="entry name" value="FAX/IsoI-like"/>
</dbReference>
<evidence type="ECO:0000313" key="5">
    <source>
        <dbReference type="Proteomes" id="UP000053660"/>
    </source>
</evidence>
<evidence type="ECO:0000313" key="4">
    <source>
        <dbReference type="EMBL" id="KHJ80620.1"/>
    </source>
</evidence>
<dbReference type="SUPFAM" id="SSF47616">
    <property type="entry name" value="GST C-terminal domain-like"/>
    <property type="match status" value="1"/>
</dbReference>
<dbReference type="InterPro" id="IPR050931">
    <property type="entry name" value="Mito_Protein_Transport_Metaxin"/>
</dbReference>
<comment type="similarity">
    <text evidence="1">Belongs to the FAX family.</text>
</comment>
<reference evidence="4 5" key="1">
    <citation type="submission" date="2014-03" db="EMBL/GenBank/DDBJ databases">
        <title>Draft genome of the hookworm Oesophagostomum dentatum.</title>
        <authorList>
            <person name="Mitreva M."/>
        </authorList>
    </citation>
    <scope>NUCLEOTIDE SEQUENCE [LARGE SCALE GENOMIC DNA]</scope>
    <source>
        <strain evidence="4 5">OD-Hann</strain>
    </source>
</reference>
<dbReference type="EMBL" id="KN600160">
    <property type="protein sequence ID" value="KHJ80620.1"/>
    <property type="molecule type" value="Genomic_DNA"/>
</dbReference>
<dbReference type="SFLD" id="SFLDS00019">
    <property type="entry name" value="Glutathione_Transferase_(cytos"/>
    <property type="match status" value="1"/>
</dbReference>
<dbReference type="AlphaFoldDB" id="A0A0B1SBN7"/>
<evidence type="ECO:0000259" key="2">
    <source>
        <dbReference type="Pfam" id="PF17171"/>
    </source>
</evidence>
<feature type="domain" description="Metaxin glutathione S-transferase" evidence="2">
    <location>
        <begin position="204"/>
        <end position="266"/>
    </location>
</feature>
<dbReference type="InterPro" id="IPR036249">
    <property type="entry name" value="Thioredoxin-like_sf"/>
</dbReference>
<dbReference type="InterPro" id="IPR033468">
    <property type="entry name" value="Metaxin_GST"/>
</dbReference>
<dbReference type="InterPro" id="IPR036282">
    <property type="entry name" value="Glutathione-S-Trfase_C_sf"/>
</dbReference>
<proteinExistence type="inferred from homology"/>
<dbReference type="Gene3D" id="3.40.30.10">
    <property type="entry name" value="Glutaredoxin"/>
    <property type="match status" value="1"/>
</dbReference>
<dbReference type="CDD" id="cd03080">
    <property type="entry name" value="GST_N_Metaxin_like"/>
    <property type="match status" value="1"/>
</dbReference>